<protein>
    <submittedName>
        <fullName evidence="1">Uncharacterized protein</fullName>
    </submittedName>
</protein>
<feature type="non-terminal residue" evidence="1">
    <location>
        <position position="65"/>
    </location>
</feature>
<reference evidence="1 2" key="1">
    <citation type="submission" date="2019-10" db="EMBL/GenBank/DDBJ databases">
        <title>Evaluation of single-gene subtyping targets for Pseudomonas.</title>
        <authorList>
            <person name="Reichler S.J."/>
            <person name="Orsi R.H."/>
            <person name="Wiedmann M."/>
            <person name="Martin N.H."/>
            <person name="Murphy S.I."/>
        </authorList>
    </citation>
    <scope>NUCLEOTIDE SEQUENCE [LARGE SCALE GENOMIC DNA]</scope>
    <source>
        <strain evidence="1 2">FSL R10-1594</strain>
    </source>
</reference>
<dbReference type="EMBL" id="WIVT01000193">
    <property type="protein sequence ID" value="MQU19499.1"/>
    <property type="molecule type" value="Genomic_DNA"/>
</dbReference>
<name>A0A7X1XTR5_9PSED</name>
<sequence length="65" mass="6749">MLVQFGKAAEDLAQWVNTTGKAIGRGHIAKIVDSPAVKNSGGLIALTALLLNNWNASNYLGQAGV</sequence>
<evidence type="ECO:0000313" key="1">
    <source>
        <dbReference type="EMBL" id="MQU19499.1"/>
    </source>
</evidence>
<comment type="caution">
    <text evidence="1">The sequence shown here is derived from an EMBL/GenBank/DDBJ whole genome shotgun (WGS) entry which is preliminary data.</text>
</comment>
<dbReference type="AlphaFoldDB" id="A0A7X1XTR5"/>
<accession>A0A7X1XTR5</accession>
<organism evidence="1 2">
    <name type="scientific">Pseudomonas helleri</name>
    <dbReference type="NCBI Taxonomy" id="1608996"/>
    <lineage>
        <taxon>Bacteria</taxon>
        <taxon>Pseudomonadati</taxon>
        <taxon>Pseudomonadota</taxon>
        <taxon>Gammaproteobacteria</taxon>
        <taxon>Pseudomonadales</taxon>
        <taxon>Pseudomonadaceae</taxon>
        <taxon>Pseudomonas</taxon>
    </lineage>
</organism>
<gene>
    <name evidence="1" type="ORF">GHN41_24150</name>
</gene>
<evidence type="ECO:0000313" key="2">
    <source>
        <dbReference type="Proteomes" id="UP000443000"/>
    </source>
</evidence>
<proteinExistence type="predicted"/>
<dbReference type="Proteomes" id="UP000443000">
    <property type="component" value="Unassembled WGS sequence"/>
</dbReference>